<feature type="transmembrane region" description="Helical" evidence="1">
    <location>
        <begin position="323"/>
        <end position="344"/>
    </location>
</feature>
<dbReference type="InterPro" id="IPR007820">
    <property type="entry name" value="AbrB_fam"/>
</dbReference>
<evidence type="ECO:0000256" key="1">
    <source>
        <dbReference type="SAM" id="Phobius"/>
    </source>
</evidence>
<gene>
    <name evidence="2" type="ORF">QE109_15610</name>
</gene>
<dbReference type="RefSeq" id="WP_281095482.1">
    <property type="nucleotide sequence ID" value="NZ_JARYZI010000013.1"/>
</dbReference>
<feature type="transmembrane region" description="Helical" evidence="1">
    <location>
        <begin position="217"/>
        <end position="233"/>
    </location>
</feature>
<feature type="transmembrane region" description="Helical" evidence="1">
    <location>
        <begin position="133"/>
        <end position="152"/>
    </location>
</feature>
<feature type="transmembrane region" description="Helical" evidence="1">
    <location>
        <begin position="293"/>
        <end position="317"/>
    </location>
</feature>
<feature type="transmembrane region" description="Helical" evidence="1">
    <location>
        <begin position="71"/>
        <end position="89"/>
    </location>
</feature>
<dbReference type="NCBIfam" id="TIGR03082">
    <property type="entry name" value="Gneg_AbrB_dup"/>
    <property type="match status" value="2"/>
</dbReference>
<organism evidence="2 3">
    <name type="scientific">Fusibacter bizertensis</name>
    <dbReference type="NCBI Taxonomy" id="1488331"/>
    <lineage>
        <taxon>Bacteria</taxon>
        <taxon>Bacillati</taxon>
        <taxon>Bacillota</taxon>
        <taxon>Clostridia</taxon>
        <taxon>Eubacteriales</taxon>
        <taxon>Eubacteriales Family XII. Incertae Sedis</taxon>
        <taxon>Fusibacter</taxon>
    </lineage>
</organism>
<dbReference type="PANTHER" id="PTHR38457">
    <property type="entry name" value="REGULATOR ABRB-RELATED"/>
    <property type="match status" value="1"/>
</dbReference>
<feature type="transmembrane region" description="Helical" evidence="1">
    <location>
        <begin position="164"/>
        <end position="186"/>
    </location>
</feature>
<name>A0ABT6NGQ0_9FIRM</name>
<dbReference type="PANTHER" id="PTHR38457:SF1">
    <property type="entry name" value="REGULATOR ABRB-RELATED"/>
    <property type="match status" value="1"/>
</dbReference>
<protein>
    <submittedName>
        <fullName evidence="2">AbrB family transcriptional regulator</fullName>
    </submittedName>
</protein>
<keyword evidence="1" id="KW-0812">Transmembrane</keyword>
<feature type="transmembrane region" description="Helical" evidence="1">
    <location>
        <begin position="20"/>
        <end position="40"/>
    </location>
</feature>
<feature type="transmembrane region" description="Helical" evidence="1">
    <location>
        <begin position="356"/>
        <end position="376"/>
    </location>
</feature>
<accession>A0ABT6NGQ0</accession>
<proteinExistence type="predicted"/>
<evidence type="ECO:0000313" key="2">
    <source>
        <dbReference type="EMBL" id="MDH8679586.1"/>
    </source>
</evidence>
<dbReference type="EMBL" id="JARYZI010000013">
    <property type="protein sequence ID" value="MDH8679586.1"/>
    <property type="molecule type" value="Genomic_DNA"/>
</dbReference>
<feature type="transmembrane region" description="Helical" evidence="1">
    <location>
        <begin position="268"/>
        <end position="286"/>
    </location>
</feature>
<keyword evidence="1" id="KW-1133">Transmembrane helix</keyword>
<feature type="transmembrane region" description="Helical" evidence="1">
    <location>
        <begin position="240"/>
        <end position="256"/>
    </location>
</feature>
<dbReference type="Proteomes" id="UP001158045">
    <property type="component" value="Unassembled WGS sequence"/>
</dbReference>
<sequence length="378" mass="41880">MYNLFTIWGVFQTFIPSKSIDFIFSFVLIILISFAGYKFLEILKFPASKIVGPILAIALVQLTGITFEIPSIFKTVFSIVFGIFLGLRFDKKAVKQLRKLAIPTIVISLVYIFITLGYGELLMRISDMDQNTSFLSVIPGGVAESGVLAVSYGADLAQVSAFQLLRYLSIVMIIPLLTKTIIIKVVNSKSNTSTKSDMTLNNQKFSEDFTPLNTMRYAYYWLFIVGIFGAMLFKWLRFPAALLLGAAFGVAILQLSVKSSFKKPPQAIYGYSQIGMGAVIGTSFTLESMRMILSLWFPMLVMTTLILTTSIILGFVFSKLFKLDYLTGLMSVLPGGLSTMIVLAEDFDVNIVTISTLQLARLLTAVMVIPILYTIILG</sequence>
<evidence type="ECO:0000313" key="3">
    <source>
        <dbReference type="Proteomes" id="UP001158045"/>
    </source>
</evidence>
<feature type="transmembrane region" description="Helical" evidence="1">
    <location>
        <begin position="101"/>
        <end position="121"/>
    </location>
</feature>
<dbReference type="Pfam" id="PF05145">
    <property type="entry name" value="AbrB"/>
    <property type="match status" value="2"/>
</dbReference>
<reference evidence="2 3" key="1">
    <citation type="submission" date="2023-04" db="EMBL/GenBank/DDBJ databases">
        <title>Fusibacter bizertensis strain WBS, isolated from littoral bottom sediments of the Arctic seas - biochemical and genomic analysis.</title>
        <authorList>
            <person name="Brioukhanov A.L."/>
        </authorList>
    </citation>
    <scope>NUCLEOTIDE SEQUENCE [LARGE SCALE GENOMIC DNA]</scope>
    <source>
        <strain evidence="2 3">WBS</strain>
    </source>
</reference>
<dbReference type="InterPro" id="IPR017516">
    <property type="entry name" value="AbrB_dup"/>
</dbReference>
<keyword evidence="3" id="KW-1185">Reference proteome</keyword>
<comment type="caution">
    <text evidence="2">The sequence shown here is derived from an EMBL/GenBank/DDBJ whole genome shotgun (WGS) entry which is preliminary data.</text>
</comment>
<keyword evidence="1" id="KW-0472">Membrane</keyword>